<evidence type="ECO:0000313" key="1">
    <source>
        <dbReference type="EMBL" id="VIO71532.1"/>
    </source>
</evidence>
<dbReference type="Proteomes" id="UP000328092">
    <property type="component" value="Unassembled WGS sequence"/>
</dbReference>
<evidence type="ECO:0000313" key="2">
    <source>
        <dbReference type="Proteomes" id="UP000328092"/>
    </source>
</evidence>
<dbReference type="RefSeq" id="WP_139861006.1">
    <property type="nucleotide sequence ID" value="NZ_CAADFC020000013.1"/>
</dbReference>
<dbReference type="AlphaFoldDB" id="A0A508T7X2"/>
<comment type="caution">
    <text evidence="1">The sequence shown here is derived from an EMBL/GenBank/DDBJ whole genome shotgun (WGS) entry which is preliminary data.</text>
</comment>
<protein>
    <submittedName>
        <fullName evidence="1">Uncharacterized protein</fullName>
    </submittedName>
</protein>
<gene>
    <name evidence="1" type="ORF">CI1B_37160</name>
</gene>
<dbReference type="EMBL" id="CAADFC020000013">
    <property type="protein sequence ID" value="VIO71532.1"/>
    <property type="molecule type" value="Genomic_DNA"/>
</dbReference>
<organism evidence="1 2">
    <name type="scientific">Bradyrhizobium ivorense</name>
    <dbReference type="NCBI Taxonomy" id="2511166"/>
    <lineage>
        <taxon>Bacteria</taxon>
        <taxon>Pseudomonadati</taxon>
        <taxon>Pseudomonadota</taxon>
        <taxon>Alphaproteobacteria</taxon>
        <taxon>Hyphomicrobiales</taxon>
        <taxon>Nitrobacteraceae</taxon>
        <taxon>Bradyrhizobium</taxon>
    </lineage>
</organism>
<dbReference type="OrthoDB" id="8228447at2"/>
<name>A0A508T7X2_9BRAD</name>
<reference evidence="1" key="1">
    <citation type="submission" date="2019-02" db="EMBL/GenBank/DDBJ databases">
        <authorList>
            <person name="Pothier F.J."/>
        </authorList>
    </citation>
    <scope>NUCLEOTIDE SEQUENCE</scope>
    <source>
        <strain evidence="1">CI-1B</strain>
    </source>
</reference>
<accession>A0A508T7X2</accession>
<keyword evidence="2" id="KW-1185">Reference proteome</keyword>
<proteinExistence type="predicted"/>
<sequence length="201" mass="22170">MNQFLGPLDSSGRVPPLQQTRVSSFLVSIHGALARQLALALPGQFKAGWQTELNTQLHRETEIVSLLLRATSWAPDVMAFYNTLIWEMAWLPNPVSGVTDGRLAATIDIAALGHAAHGAIRPAALLPVEASADDPFVVALRRIEFESSRLIQTQIHFLKSDDLKPARDAVSAAVNDRHRQVRKLWAEMLDSIGIKHRADDE</sequence>